<comment type="caution">
    <text evidence="2">The sequence shown here is derived from an EMBL/GenBank/DDBJ whole genome shotgun (WGS) entry which is preliminary data.</text>
</comment>
<dbReference type="Proteomes" id="UP001151760">
    <property type="component" value="Unassembled WGS sequence"/>
</dbReference>
<evidence type="ECO:0000313" key="3">
    <source>
        <dbReference type="Proteomes" id="UP001151760"/>
    </source>
</evidence>
<evidence type="ECO:0000256" key="1">
    <source>
        <dbReference type="SAM" id="MobiDB-lite"/>
    </source>
</evidence>
<keyword evidence="3" id="KW-1185">Reference proteome</keyword>
<gene>
    <name evidence="2" type="ORF">Tco_0655762</name>
</gene>
<sequence length="203" mass="23763">MTSSPLPKLEEAFIVLTIYRAKTLLRKAIEKKNNWKKAVNQRLDDHEQRLNALSQVNNAEAIKKYVQATIGEKRIKRQKGAGGSLSKRGKAQDDSPYYERGDDAEELRQEERHKHEVQCKSRHEVYSKLNIISVESIKVFKKYFYAYLEETVIKRTYEKEYMFAEADFLNLNQNDIEDLYLLKIQNKIGNIKGVEDFDLINSL</sequence>
<reference evidence="2" key="1">
    <citation type="journal article" date="2022" name="Int. J. Mol. Sci.">
        <title>Draft Genome of Tanacetum Coccineum: Genomic Comparison of Closely Related Tanacetum-Family Plants.</title>
        <authorList>
            <person name="Yamashiro T."/>
            <person name="Shiraishi A."/>
            <person name="Nakayama K."/>
            <person name="Satake H."/>
        </authorList>
    </citation>
    <scope>NUCLEOTIDE SEQUENCE</scope>
</reference>
<reference evidence="2" key="2">
    <citation type="submission" date="2022-01" db="EMBL/GenBank/DDBJ databases">
        <authorList>
            <person name="Yamashiro T."/>
            <person name="Shiraishi A."/>
            <person name="Satake H."/>
            <person name="Nakayama K."/>
        </authorList>
    </citation>
    <scope>NUCLEOTIDE SEQUENCE</scope>
</reference>
<dbReference type="EMBL" id="BQNB010009258">
    <property type="protein sequence ID" value="GJS60978.1"/>
    <property type="molecule type" value="Genomic_DNA"/>
</dbReference>
<name>A0ABQ4X7C8_9ASTR</name>
<proteinExistence type="predicted"/>
<evidence type="ECO:0000313" key="2">
    <source>
        <dbReference type="EMBL" id="GJS60978.1"/>
    </source>
</evidence>
<accession>A0ABQ4X7C8</accession>
<protein>
    <submittedName>
        <fullName evidence="2">Uncharacterized protein</fullName>
    </submittedName>
</protein>
<organism evidence="2 3">
    <name type="scientific">Tanacetum coccineum</name>
    <dbReference type="NCBI Taxonomy" id="301880"/>
    <lineage>
        <taxon>Eukaryota</taxon>
        <taxon>Viridiplantae</taxon>
        <taxon>Streptophyta</taxon>
        <taxon>Embryophyta</taxon>
        <taxon>Tracheophyta</taxon>
        <taxon>Spermatophyta</taxon>
        <taxon>Magnoliopsida</taxon>
        <taxon>eudicotyledons</taxon>
        <taxon>Gunneridae</taxon>
        <taxon>Pentapetalae</taxon>
        <taxon>asterids</taxon>
        <taxon>campanulids</taxon>
        <taxon>Asterales</taxon>
        <taxon>Asteraceae</taxon>
        <taxon>Asteroideae</taxon>
        <taxon>Anthemideae</taxon>
        <taxon>Anthemidinae</taxon>
        <taxon>Tanacetum</taxon>
    </lineage>
</organism>
<feature type="compositionally biased region" description="Basic and acidic residues" evidence="1">
    <location>
        <begin position="90"/>
        <end position="114"/>
    </location>
</feature>
<feature type="region of interest" description="Disordered" evidence="1">
    <location>
        <begin position="77"/>
        <end position="114"/>
    </location>
</feature>